<dbReference type="InterPro" id="IPR000326">
    <property type="entry name" value="PAP2/HPO"/>
</dbReference>
<dbReference type="InterPro" id="IPR001011">
    <property type="entry name" value="Acid_Pase_classA_bac"/>
</dbReference>
<dbReference type="SMART" id="SM00014">
    <property type="entry name" value="acidPPc"/>
    <property type="match status" value="1"/>
</dbReference>
<dbReference type="CDD" id="cd03397">
    <property type="entry name" value="PAP2_acid_phosphatase"/>
    <property type="match status" value="1"/>
</dbReference>
<dbReference type="Pfam" id="PF01569">
    <property type="entry name" value="PAP2"/>
    <property type="match status" value="1"/>
</dbReference>
<dbReference type="InterPro" id="IPR036938">
    <property type="entry name" value="PAP2/HPO_sf"/>
</dbReference>
<dbReference type="RefSeq" id="WP_344694071.1">
    <property type="nucleotide sequence ID" value="NZ_BAABBF010000007.1"/>
</dbReference>
<protein>
    <submittedName>
        <fullName evidence="2">Phosphatase PAP2 family protein</fullName>
    </submittedName>
</protein>
<dbReference type="SUPFAM" id="SSF48317">
    <property type="entry name" value="Acid phosphatase/Vanadium-dependent haloperoxidase"/>
    <property type="match status" value="1"/>
</dbReference>
<dbReference type="Gene3D" id="1.20.144.10">
    <property type="entry name" value="Phosphatidic acid phosphatase type 2/haloperoxidase"/>
    <property type="match status" value="1"/>
</dbReference>
<proteinExistence type="predicted"/>
<dbReference type="Proteomes" id="UP001500523">
    <property type="component" value="Unassembled WGS sequence"/>
</dbReference>
<gene>
    <name evidence="2" type="ORF">GCM10022268_28380</name>
</gene>
<organism evidence="2 3">
    <name type="scientific">Sphingomonas cynarae</name>
    <dbReference type="NCBI Taxonomy" id="930197"/>
    <lineage>
        <taxon>Bacteria</taxon>
        <taxon>Pseudomonadati</taxon>
        <taxon>Pseudomonadota</taxon>
        <taxon>Alphaproteobacteria</taxon>
        <taxon>Sphingomonadales</taxon>
        <taxon>Sphingomonadaceae</taxon>
        <taxon>Sphingomonas</taxon>
    </lineage>
</organism>
<name>A0ABP7EIB5_9SPHN</name>
<evidence type="ECO:0000259" key="1">
    <source>
        <dbReference type="SMART" id="SM00014"/>
    </source>
</evidence>
<keyword evidence="3" id="KW-1185">Reference proteome</keyword>
<accession>A0ABP7EIB5</accession>
<dbReference type="PRINTS" id="PR00483">
    <property type="entry name" value="BACPHPHTASE"/>
</dbReference>
<sequence>MADVITARRTIVLVAMWAAATAASGQDRVVEGADGVVPPPAAGTPAGPSSGYLAAADRPDLTRILPGPPAPGSAGAQADVQLFADTRRLIGTARWQQAQADVSGDLPVRFRDAIGFAIDTGRTPAFARLLARFGADRSAAVGTAKRHWQVPRPFVANDLPICEARTPSLIANGDYPSGHAANGMAFALLLAELLPDRATPLLARGRDYADSRGICGSHSASAIEGGLLAAAAIVAAAHGSAAFRNDMLGARTELEALRSSSQPTVHHKGEDQ</sequence>
<comment type="caution">
    <text evidence="2">The sequence shown here is derived from an EMBL/GenBank/DDBJ whole genome shotgun (WGS) entry which is preliminary data.</text>
</comment>
<evidence type="ECO:0000313" key="2">
    <source>
        <dbReference type="EMBL" id="GAA3718381.1"/>
    </source>
</evidence>
<feature type="domain" description="Phosphatidic acid phosphatase type 2/haloperoxidase" evidence="1">
    <location>
        <begin position="128"/>
        <end position="238"/>
    </location>
</feature>
<evidence type="ECO:0000313" key="3">
    <source>
        <dbReference type="Proteomes" id="UP001500523"/>
    </source>
</evidence>
<reference evidence="3" key="1">
    <citation type="journal article" date="2019" name="Int. J. Syst. Evol. Microbiol.">
        <title>The Global Catalogue of Microorganisms (GCM) 10K type strain sequencing project: providing services to taxonomists for standard genome sequencing and annotation.</title>
        <authorList>
            <consortium name="The Broad Institute Genomics Platform"/>
            <consortium name="The Broad Institute Genome Sequencing Center for Infectious Disease"/>
            <person name="Wu L."/>
            <person name="Ma J."/>
        </authorList>
    </citation>
    <scope>NUCLEOTIDE SEQUENCE [LARGE SCALE GENOMIC DNA]</scope>
    <source>
        <strain evidence="3">JCM 17498</strain>
    </source>
</reference>
<dbReference type="EMBL" id="BAABBF010000007">
    <property type="protein sequence ID" value="GAA3718381.1"/>
    <property type="molecule type" value="Genomic_DNA"/>
</dbReference>